<evidence type="ECO:0000313" key="11">
    <source>
        <dbReference type="Proteomes" id="UP001564408"/>
    </source>
</evidence>
<evidence type="ECO:0000259" key="9">
    <source>
        <dbReference type="Pfam" id="PF03918"/>
    </source>
</evidence>
<keyword evidence="2 7" id="KW-0349">Heme</keyword>
<feature type="domain" description="CcmH/CycL/Ccl2/NrfF N-terminal" evidence="9">
    <location>
        <begin position="18"/>
        <end position="153"/>
    </location>
</feature>
<dbReference type="PANTHER" id="PTHR47870:SF1">
    <property type="entry name" value="CYTOCHROME C-TYPE BIOGENESIS PROTEIN CCMH"/>
    <property type="match status" value="1"/>
</dbReference>
<dbReference type="CDD" id="cd16378">
    <property type="entry name" value="CcmH_N"/>
    <property type="match status" value="1"/>
</dbReference>
<keyword evidence="11" id="KW-1185">Reference proteome</keyword>
<evidence type="ECO:0000256" key="3">
    <source>
        <dbReference type="ARBA" id="ARBA00022723"/>
    </source>
</evidence>
<name>A0ABV4BB35_9GAMM</name>
<evidence type="ECO:0000256" key="8">
    <source>
        <dbReference type="SAM" id="MobiDB-lite"/>
    </source>
</evidence>
<dbReference type="PANTHER" id="PTHR47870">
    <property type="entry name" value="CYTOCHROME C-TYPE BIOGENESIS PROTEIN CCMH"/>
    <property type="match status" value="1"/>
</dbReference>
<evidence type="ECO:0000256" key="5">
    <source>
        <dbReference type="ARBA" id="ARBA00022748"/>
    </source>
</evidence>
<dbReference type="EMBL" id="JBDKXB010000004">
    <property type="protein sequence ID" value="MEY6431675.1"/>
    <property type="molecule type" value="Genomic_DNA"/>
</dbReference>
<keyword evidence="5" id="KW-0201">Cytochrome c-type biogenesis</keyword>
<dbReference type="InterPro" id="IPR038297">
    <property type="entry name" value="CcmH/CycL/NrfF/Ccl2_sf"/>
</dbReference>
<organism evidence="10 11">
    <name type="scientific">Thioalkalicoccus limnaeus</name>
    <dbReference type="NCBI Taxonomy" id="120681"/>
    <lineage>
        <taxon>Bacteria</taxon>
        <taxon>Pseudomonadati</taxon>
        <taxon>Pseudomonadota</taxon>
        <taxon>Gammaproteobacteria</taxon>
        <taxon>Chromatiales</taxon>
        <taxon>Chromatiaceae</taxon>
        <taxon>Thioalkalicoccus</taxon>
    </lineage>
</organism>
<dbReference type="InterPro" id="IPR051263">
    <property type="entry name" value="C-type_cytochrome_biogenesis"/>
</dbReference>
<keyword evidence="3 7" id="KW-0479">Metal-binding</keyword>
<keyword evidence="7" id="KW-0812">Transmembrane</keyword>
<gene>
    <name evidence="10" type="ORF">ABC977_04545</name>
</gene>
<evidence type="ECO:0000256" key="2">
    <source>
        <dbReference type="ARBA" id="ARBA00022617"/>
    </source>
</evidence>
<comment type="caution">
    <text evidence="10">The sequence shown here is derived from an EMBL/GenBank/DDBJ whole genome shotgun (WGS) entry which is preliminary data.</text>
</comment>
<dbReference type="InterPro" id="IPR005616">
    <property type="entry name" value="CcmH/CycL/Ccl2/NrfF_N"/>
</dbReference>
<dbReference type="Pfam" id="PF03918">
    <property type="entry name" value="CcmH"/>
    <property type="match status" value="1"/>
</dbReference>
<accession>A0ABV4BB35</accession>
<evidence type="ECO:0000256" key="7">
    <source>
        <dbReference type="RuleBase" id="RU364112"/>
    </source>
</evidence>
<evidence type="ECO:0000256" key="1">
    <source>
        <dbReference type="ARBA" id="ARBA00010342"/>
    </source>
</evidence>
<evidence type="ECO:0000256" key="6">
    <source>
        <dbReference type="ARBA" id="ARBA00023004"/>
    </source>
</evidence>
<proteinExistence type="inferred from homology"/>
<protein>
    <recommendedName>
        <fullName evidence="7">Cytochrome c-type biogenesis protein</fullName>
    </recommendedName>
</protein>
<reference evidence="10 11" key="1">
    <citation type="submission" date="2024-05" db="EMBL/GenBank/DDBJ databases">
        <title>Genome Sequence and Characterization of the New Strain Purple Sulfur Bacterium of Genus Thioalkalicoccus.</title>
        <authorList>
            <person name="Bryantseva I.A."/>
            <person name="Kyndt J.A."/>
            <person name="Imhoff J.F."/>
        </authorList>
    </citation>
    <scope>NUCLEOTIDE SEQUENCE [LARGE SCALE GENOMIC DNA]</scope>
    <source>
        <strain evidence="10 11">Um2</strain>
    </source>
</reference>
<dbReference type="Proteomes" id="UP001564408">
    <property type="component" value="Unassembled WGS sequence"/>
</dbReference>
<dbReference type="Gene3D" id="1.10.8.640">
    <property type="entry name" value="Cytochrome C biogenesis protein"/>
    <property type="match status" value="1"/>
</dbReference>
<comment type="function">
    <text evidence="7">Possible subunit of a heme lyase.</text>
</comment>
<keyword evidence="7" id="KW-1133">Transmembrane helix</keyword>
<feature type="region of interest" description="Disordered" evidence="8">
    <location>
        <begin position="134"/>
        <end position="165"/>
    </location>
</feature>
<keyword evidence="7" id="KW-0472">Membrane</keyword>
<sequence length="165" mass="18421">MSWRHTMIPAVLLVGLILGGPTGAFTLEQYEFDDPARQAEFRNLIGQVRCLVCQNESLADSQAGLAGDLRDEIYRMMLAGSSRDEVVDFLLARYGDFVLYEPPFRLSTLPLWLGPVLLALIGVLVLRQALASKQSAPEQDLSPEDQARLQQILAPRAEQNQDPRR</sequence>
<comment type="similarity">
    <text evidence="1 7">Belongs to the CcmH/CycL/Ccl2/NrfF family.</text>
</comment>
<keyword evidence="6 7" id="KW-0408">Iron</keyword>
<evidence type="ECO:0000313" key="10">
    <source>
        <dbReference type="EMBL" id="MEY6431675.1"/>
    </source>
</evidence>
<feature type="transmembrane region" description="Helical" evidence="7">
    <location>
        <begin position="109"/>
        <end position="126"/>
    </location>
</feature>
<evidence type="ECO:0000256" key="4">
    <source>
        <dbReference type="ARBA" id="ARBA00022729"/>
    </source>
</evidence>
<keyword evidence="4 7" id="KW-0732">Signal</keyword>
<dbReference type="RefSeq" id="WP_369666058.1">
    <property type="nucleotide sequence ID" value="NZ_JBDKXB010000004.1"/>
</dbReference>